<accession>A0A9E7DIZ4</accession>
<comment type="subunit">
    <text evidence="9">Homodimer.</text>
</comment>
<dbReference type="InterPro" id="IPR038076">
    <property type="entry name" value="MgtE_N_sf"/>
</dbReference>
<evidence type="ECO:0000256" key="2">
    <source>
        <dbReference type="ARBA" id="ARBA00009749"/>
    </source>
</evidence>
<dbReference type="SUPFAM" id="SSF158791">
    <property type="entry name" value="MgtE N-terminal domain-like"/>
    <property type="match status" value="1"/>
</dbReference>
<dbReference type="PANTHER" id="PTHR43773:SF1">
    <property type="entry name" value="MAGNESIUM TRANSPORTER MGTE"/>
    <property type="match status" value="1"/>
</dbReference>
<keyword evidence="8" id="KW-0129">CBS domain</keyword>
<dbReference type="Pfam" id="PF03448">
    <property type="entry name" value="MgtE_N"/>
    <property type="match status" value="1"/>
</dbReference>
<evidence type="ECO:0000313" key="11">
    <source>
        <dbReference type="EMBL" id="UQK58791.1"/>
    </source>
</evidence>
<proteinExistence type="inferred from homology"/>
<dbReference type="InterPro" id="IPR036739">
    <property type="entry name" value="SLC41_membr_dom_sf"/>
</dbReference>
<dbReference type="SUPFAM" id="SSF54631">
    <property type="entry name" value="CBS-domain pair"/>
    <property type="match status" value="1"/>
</dbReference>
<feature type="domain" description="CBS" evidence="10">
    <location>
        <begin position="143"/>
        <end position="206"/>
    </location>
</feature>
<feature type="transmembrane region" description="Helical" evidence="9">
    <location>
        <begin position="313"/>
        <end position="329"/>
    </location>
</feature>
<feature type="domain" description="CBS" evidence="10">
    <location>
        <begin position="207"/>
        <end position="263"/>
    </location>
</feature>
<feature type="transmembrane region" description="Helical" evidence="9">
    <location>
        <begin position="365"/>
        <end position="382"/>
    </location>
</feature>
<dbReference type="GO" id="GO:0015095">
    <property type="term" value="F:magnesium ion transmembrane transporter activity"/>
    <property type="evidence" value="ECO:0007669"/>
    <property type="project" value="UniProtKB-UniRule"/>
</dbReference>
<dbReference type="InterPro" id="IPR006667">
    <property type="entry name" value="SLC41_membr_dom"/>
</dbReference>
<dbReference type="InterPro" id="IPR006669">
    <property type="entry name" value="MgtE_transporter"/>
</dbReference>
<name>A0A9E7DIZ4_9FIRM</name>
<keyword evidence="3 9" id="KW-0813">Transport</keyword>
<keyword evidence="5 9" id="KW-0460">Magnesium</keyword>
<comment type="function">
    <text evidence="9">Acts as a magnesium transporter.</text>
</comment>
<feature type="transmembrane region" description="Helical" evidence="9">
    <location>
        <begin position="428"/>
        <end position="450"/>
    </location>
</feature>
<keyword evidence="12" id="KW-1185">Reference proteome</keyword>
<dbReference type="InterPro" id="IPR000644">
    <property type="entry name" value="CBS_dom"/>
</dbReference>
<evidence type="ECO:0000256" key="6">
    <source>
        <dbReference type="ARBA" id="ARBA00022989"/>
    </source>
</evidence>
<dbReference type="InterPro" id="IPR046342">
    <property type="entry name" value="CBS_dom_sf"/>
</dbReference>
<evidence type="ECO:0000256" key="3">
    <source>
        <dbReference type="ARBA" id="ARBA00022448"/>
    </source>
</evidence>
<evidence type="ECO:0000256" key="7">
    <source>
        <dbReference type="ARBA" id="ARBA00023136"/>
    </source>
</evidence>
<dbReference type="GO" id="GO:0046872">
    <property type="term" value="F:metal ion binding"/>
    <property type="evidence" value="ECO:0007669"/>
    <property type="project" value="UniProtKB-KW"/>
</dbReference>
<dbReference type="Pfam" id="PF00571">
    <property type="entry name" value="CBS"/>
    <property type="match status" value="2"/>
</dbReference>
<dbReference type="SMART" id="SM00924">
    <property type="entry name" value="MgtE_N"/>
    <property type="match status" value="1"/>
</dbReference>
<feature type="transmembrane region" description="Helical" evidence="9">
    <location>
        <begin position="394"/>
        <end position="416"/>
    </location>
</feature>
<evidence type="ECO:0000313" key="12">
    <source>
        <dbReference type="Proteomes" id="UP000831151"/>
    </source>
</evidence>
<dbReference type="NCBIfam" id="TIGR00400">
    <property type="entry name" value="mgtE"/>
    <property type="match status" value="1"/>
</dbReference>
<keyword evidence="6 9" id="KW-1133">Transmembrane helix</keyword>
<evidence type="ECO:0000256" key="4">
    <source>
        <dbReference type="ARBA" id="ARBA00022692"/>
    </source>
</evidence>
<dbReference type="InterPro" id="IPR006668">
    <property type="entry name" value="Mg_transptr_MgtE_intracell_dom"/>
</dbReference>
<keyword evidence="9" id="KW-0479">Metal-binding</keyword>
<dbReference type="Gene3D" id="1.10.357.20">
    <property type="entry name" value="SLC41 divalent cation transporters, integral membrane domain"/>
    <property type="match status" value="1"/>
</dbReference>
<dbReference type="GO" id="GO:0005886">
    <property type="term" value="C:plasma membrane"/>
    <property type="evidence" value="ECO:0007669"/>
    <property type="project" value="UniProtKB-SubCell"/>
</dbReference>
<dbReference type="RefSeq" id="WP_249242357.1">
    <property type="nucleotide sequence ID" value="NZ_CP096649.1"/>
</dbReference>
<dbReference type="SUPFAM" id="SSF161093">
    <property type="entry name" value="MgtE membrane domain-like"/>
    <property type="match status" value="1"/>
</dbReference>
<dbReference type="SMART" id="SM00116">
    <property type="entry name" value="CBS"/>
    <property type="match status" value="2"/>
</dbReference>
<keyword evidence="9" id="KW-1003">Cell membrane</keyword>
<comment type="similarity">
    <text evidence="2 9">Belongs to the SLC41A transporter family.</text>
</comment>
<dbReference type="Proteomes" id="UP000831151">
    <property type="component" value="Chromosome"/>
</dbReference>
<dbReference type="Gene3D" id="3.10.580.10">
    <property type="entry name" value="CBS-domain"/>
    <property type="match status" value="1"/>
</dbReference>
<organism evidence="11 12">
    <name type="scientific">Fenollaria massiliensis</name>
    <dbReference type="NCBI Taxonomy" id="938288"/>
    <lineage>
        <taxon>Bacteria</taxon>
        <taxon>Bacillati</taxon>
        <taxon>Bacillota</taxon>
        <taxon>Clostridia</taxon>
        <taxon>Eubacteriales</taxon>
        <taxon>Fenollaria</taxon>
    </lineage>
</organism>
<feature type="transmembrane region" description="Helical" evidence="9">
    <location>
        <begin position="291"/>
        <end position="308"/>
    </location>
</feature>
<sequence length="457" mass="51026">MDNDRREIELEQDKNEILDLYKGKKPKALIQKLSSMNAADVAEILDELKVTDATVIFRLLPKDKAVDVFTYFDSEQQQDIIATSTDADVEYILKEIFFDDKIDMLEEMPANIVDRILEKSTPSERKLINQFLNYPEDSAGSIMTIEYCSVKKTLTVKEAMARLKKVGLQRETIYTIYVVDDNRKLEGIVSLRELVMADDDKVIADIMNTDVVYVNVYEDQEIVAGVIQKYDFVAVPVVDNEERMVGIITVDDVIDIIEQEATEDFQKMAALSPSEDEYLDTPPITLAKHRIAWLLFLMVSATLTGSILQRFEDYIAAIPSLLIFIPMLMDTGGNAGSQSATLVIRGLAVGEIEPKDALKVLWKEFQVSIMVGVVLAIVNYGRIKLLHPNQDPKIAITVSISVMFTVMLAKLVGGLLPIGAKKIKLDPAIMASPLITTIVDATSLIVYFAVAKMMLGI</sequence>
<evidence type="ECO:0000256" key="5">
    <source>
        <dbReference type="ARBA" id="ARBA00022842"/>
    </source>
</evidence>
<dbReference type="Pfam" id="PF01769">
    <property type="entry name" value="MgtE"/>
    <property type="match status" value="1"/>
</dbReference>
<evidence type="ECO:0000256" key="1">
    <source>
        <dbReference type="ARBA" id="ARBA00004141"/>
    </source>
</evidence>
<dbReference type="Gene3D" id="1.25.60.10">
    <property type="entry name" value="MgtE N-terminal domain-like"/>
    <property type="match status" value="1"/>
</dbReference>
<evidence type="ECO:0000259" key="10">
    <source>
        <dbReference type="PROSITE" id="PS51371"/>
    </source>
</evidence>
<gene>
    <name evidence="11" type="primary">mgtE</name>
    <name evidence="11" type="ORF">M1R53_06025</name>
</gene>
<dbReference type="PANTHER" id="PTHR43773">
    <property type="entry name" value="MAGNESIUM TRANSPORTER MGTE"/>
    <property type="match status" value="1"/>
</dbReference>
<keyword evidence="4 9" id="KW-0812">Transmembrane</keyword>
<evidence type="ECO:0000256" key="9">
    <source>
        <dbReference type="RuleBase" id="RU362011"/>
    </source>
</evidence>
<dbReference type="CDD" id="cd04606">
    <property type="entry name" value="CBS_pair_Mg_transporter"/>
    <property type="match status" value="1"/>
</dbReference>
<evidence type="ECO:0000256" key="8">
    <source>
        <dbReference type="PROSITE-ProRule" id="PRU00703"/>
    </source>
</evidence>
<dbReference type="AlphaFoldDB" id="A0A9E7DIZ4"/>
<comment type="subcellular location">
    <subcellularLocation>
        <location evidence="9">Cell membrane</location>
        <topology evidence="9">Multi-pass membrane protein</topology>
    </subcellularLocation>
    <subcellularLocation>
        <location evidence="1">Membrane</location>
        <topology evidence="1">Multi-pass membrane protein</topology>
    </subcellularLocation>
</comment>
<reference evidence="11" key="1">
    <citation type="submission" date="2022-04" db="EMBL/GenBank/DDBJ databases">
        <title>Complete genome sequences of Ezakiella coagulans and Fenollaria massiliensis.</title>
        <authorList>
            <person name="France M.T."/>
            <person name="Clifford J."/>
            <person name="Narina S."/>
            <person name="Rutt L."/>
            <person name="Ravel J."/>
        </authorList>
    </citation>
    <scope>NUCLEOTIDE SEQUENCE</scope>
    <source>
        <strain evidence="11">C0061C2</strain>
    </source>
</reference>
<dbReference type="KEGG" id="fms:M1R53_06025"/>
<dbReference type="EMBL" id="CP096649">
    <property type="protein sequence ID" value="UQK58791.1"/>
    <property type="molecule type" value="Genomic_DNA"/>
</dbReference>
<keyword evidence="7 9" id="KW-0472">Membrane</keyword>
<protein>
    <recommendedName>
        <fullName evidence="9">Magnesium transporter MgtE</fullName>
    </recommendedName>
</protein>
<dbReference type="PROSITE" id="PS51371">
    <property type="entry name" value="CBS"/>
    <property type="match status" value="2"/>
</dbReference>